<name>A0A4Q2DCS2_9AGAR</name>
<dbReference type="PROSITE" id="PS50089">
    <property type="entry name" value="ZF_RING_2"/>
    <property type="match status" value="1"/>
</dbReference>
<dbReference type="SUPFAM" id="SSF57850">
    <property type="entry name" value="RING/U-box"/>
    <property type="match status" value="1"/>
</dbReference>
<dbReference type="GO" id="GO:0008270">
    <property type="term" value="F:zinc ion binding"/>
    <property type="evidence" value="ECO:0007669"/>
    <property type="project" value="UniProtKB-KW"/>
</dbReference>
<reference evidence="8 9" key="1">
    <citation type="submission" date="2019-01" db="EMBL/GenBank/DDBJ databases">
        <title>Draft genome sequence of Psathyrella aberdarensis IHI B618.</title>
        <authorList>
            <person name="Buettner E."/>
            <person name="Kellner H."/>
        </authorList>
    </citation>
    <scope>NUCLEOTIDE SEQUENCE [LARGE SCALE GENOMIC DNA]</scope>
    <source>
        <strain evidence="8 9">IHI B618</strain>
    </source>
</reference>
<dbReference type="SMART" id="SM00184">
    <property type="entry name" value="RING"/>
    <property type="match status" value="1"/>
</dbReference>
<evidence type="ECO:0000313" key="9">
    <source>
        <dbReference type="Proteomes" id="UP000290288"/>
    </source>
</evidence>
<keyword evidence="2 4" id="KW-0863">Zinc-finger</keyword>
<dbReference type="OrthoDB" id="6105938at2759"/>
<keyword evidence="1" id="KW-0479">Metal-binding</keyword>
<evidence type="ECO:0000313" key="8">
    <source>
        <dbReference type="EMBL" id="RXW16616.1"/>
    </source>
</evidence>
<sequence>MLAAGPGSCCDVCIEPFGTDGKTPCSITCGHVFCMDCLDRITRSSCPICRGYFDPKAVVKLHLDLDSVQASPKGNNAKISPEDLDAAQDLHQRVSNIAEQGSSETQVRALISDVKKFLQDKPRSSFKDLRTLHRMVSYLCEVKTDLRARKQAVDGLQKEKVALLEEKAELKKKIEEHLAEQKKETQRAVKVEVELRDHCTKAHEAYTRMVDQYNYVAKEWMKLNDEVKRLRLLTTSEGVTRASPSSEYHLPALELDQDKLDGVAVRSENSIILAPLPQYTNRPDTTMSLFMPLPEEDEDEEEEDEDEESSEESDPEPSEKHVPSLTMKYGASKVDPSEVSCGAIAHPYSCDCKGVSVFEHSSKHPAIQPAQPVRPSVAKPLKPAIVNVDRPLHSAPKFESHPVVKPKCLEIPFASGTLSTSSDVPRCLHIASGK</sequence>
<dbReference type="EMBL" id="SDEE01000420">
    <property type="protein sequence ID" value="RXW16616.1"/>
    <property type="molecule type" value="Genomic_DNA"/>
</dbReference>
<feature type="domain" description="RING-type" evidence="7">
    <location>
        <begin position="10"/>
        <end position="50"/>
    </location>
</feature>
<evidence type="ECO:0000256" key="4">
    <source>
        <dbReference type="PROSITE-ProRule" id="PRU00175"/>
    </source>
</evidence>
<evidence type="ECO:0000256" key="6">
    <source>
        <dbReference type="SAM" id="MobiDB-lite"/>
    </source>
</evidence>
<dbReference type="InterPro" id="IPR013083">
    <property type="entry name" value="Znf_RING/FYVE/PHD"/>
</dbReference>
<dbReference type="Pfam" id="PF13445">
    <property type="entry name" value="zf-RING_UBOX"/>
    <property type="match status" value="1"/>
</dbReference>
<evidence type="ECO:0000256" key="3">
    <source>
        <dbReference type="ARBA" id="ARBA00022833"/>
    </source>
</evidence>
<organism evidence="8 9">
    <name type="scientific">Candolleomyces aberdarensis</name>
    <dbReference type="NCBI Taxonomy" id="2316362"/>
    <lineage>
        <taxon>Eukaryota</taxon>
        <taxon>Fungi</taxon>
        <taxon>Dikarya</taxon>
        <taxon>Basidiomycota</taxon>
        <taxon>Agaricomycotina</taxon>
        <taxon>Agaricomycetes</taxon>
        <taxon>Agaricomycetidae</taxon>
        <taxon>Agaricales</taxon>
        <taxon>Agaricineae</taxon>
        <taxon>Psathyrellaceae</taxon>
        <taxon>Candolleomyces</taxon>
    </lineage>
</organism>
<evidence type="ECO:0000256" key="1">
    <source>
        <dbReference type="ARBA" id="ARBA00022723"/>
    </source>
</evidence>
<feature type="region of interest" description="Disordered" evidence="6">
    <location>
        <begin position="295"/>
        <end position="325"/>
    </location>
</feature>
<keyword evidence="3" id="KW-0862">Zinc</keyword>
<dbReference type="InterPro" id="IPR017907">
    <property type="entry name" value="Znf_RING_CS"/>
</dbReference>
<dbReference type="InterPro" id="IPR027370">
    <property type="entry name" value="Znf-RING_euk"/>
</dbReference>
<dbReference type="Proteomes" id="UP000290288">
    <property type="component" value="Unassembled WGS sequence"/>
</dbReference>
<feature type="coiled-coil region" evidence="5">
    <location>
        <begin position="153"/>
        <end position="187"/>
    </location>
</feature>
<evidence type="ECO:0000259" key="7">
    <source>
        <dbReference type="PROSITE" id="PS50089"/>
    </source>
</evidence>
<dbReference type="Gene3D" id="3.30.40.10">
    <property type="entry name" value="Zinc/RING finger domain, C3HC4 (zinc finger)"/>
    <property type="match status" value="1"/>
</dbReference>
<dbReference type="PROSITE" id="PS00518">
    <property type="entry name" value="ZF_RING_1"/>
    <property type="match status" value="1"/>
</dbReference>
<protein>
    <recommendedName>
        <fullName evidence="7">RING-type domain-containing protein</fullName>
    </recommendedName>
</protein>
<gene>
    <name evidence="8" type="ORF">EST38_g9237</name>
</gene>
<dbReference type="InterPro" id="IPR001841">
    <property type="entry name" value="Znf_RING"/>
</dbReference>
<feature type="compositionally biased region" description="Acidic residues" evidence="6">
    <location>
        <begin position="295"/>
        <end position="316"/>
    </location>
</feature>
<keyword evidence="5" id="KW-0175">Coiled coil</keyword>
<evidence type="ECO:0000256" key="5">
    <source>
        <dbReference type="SAM" id="Coils"/>
    </source>
</evidence>
<evidence type="ECO:0000256" key="2">
    <source>
        <dbReference type="ARBA" id="ARBA00022771"/>
    </source>
</evidence>
<keyword evidence="9" id="KW-1185">Reference proteome</keyword>
<comment type="caution">
    <text evidence="8">The sequence shown here is derived from an EMBL/GenBank/DDBJ whole genome shotgun (WGS) entry which is preliminary data.</text>
</comment>
<dbReference type="STRING" id="2316362.A0A4Q2DCS2"/>
<proteinExistence type="predicted"/>
<accession>A0A4Q2DCS2</accession>
<dbReference type="AlphaFoldDB" id="A0A4Q2DCS2"/>